<dbReference type="AlphaFoldDB" id="A0AAV4RUA3"/>
<reference evidence="1 2" key="1">
    <citation type="submission" date="2021-06" db="EMBL/GenBank/DDBJ databases">
        <title>Caerostris darwini draft genome.</title>
        <authorList>
            <person name="Kono N."/>
            <person name="Arakawa K."/>
        </authorList>
    </citation>
    <scope>NUCLEOTIDE SEQUENCE [LARGE SCALE GENOMIC DNA]</scope>
</reference>
<sequence>MQNWRRKTRWSYKSPKIGESFIDKLFLKDEIVEIIYEISESEEVNVSHQDNHTFIVDKIESLIGETTWVNFSPNRIYTIFTFFTKYLIMGCSGQVTMSDETHGSGC</sequence>
<name>A0AAV4RUA3_9ARAC</name>
<evidence type="ECO:0000313" key="1">
    <source>
        <dbReference type="EMBL" id="GIY24952.1"/>
    </source>
</evidence>
<dbReference type="Proteomes" id="UP001054837">
    <property type="component" value="Unassembled WGS sequence"/>
</dbReference>
<accession>A0AAV4RUA3</accession>
<keyword evidence="2" id="KW-1185">Reference proteome</keyword>
<organism evidence="1 2">
    <name type="scientific">Caerostris darwini</name>
    <dbReference type="NCBI Taxonomy" id="1538125"/>
    <lineage>
        <taxon>Eukaryota</taxon>
        <taxon>Metazoa</taxon>
        <taxon>Ecdysozoa</taxon>
        <taxon>Arthropoda</taxon>
        <taxon>Chelicerata</taxon>
        <taxon>Arachnida</taxon>
        <taxon>Araneae</taxon>
        <taxon>Araneomorphae</taxon>
        <taxon>Entelegynae</taxon>
        <taxon>Araneoidea</taxon>
        <taxon>Araneidae</taxon>
        <taxon>Caerostris</taxon>
    </lineage>
</organism>
<comment type="caution">
    <text evidence="1">The sequence shown here is derived from an EMBL/GenBank/DDBJ whole genome shotgun (WGS) entry which is preliminary data.</text>
</comment>
<proteinExistence type="predicted"/>
<evidence type="ECO:0000313" key="2">
    <source>
        <dbReference type="Proteomes" id="UP001054837"/>
    </source>
</evidence>
<protein>
    <submittedName>
        <fullName evidence="1">Uncharacterized protein</fullName>
    </submittedName>
</protein>
<dbReference type="EMBL" id="BPLQ01006753">
    <property type="protein sequence ID" value="GIY24952.1"/>
    <property type="molecule type" value="Genomic_DNA"/>
</dbReference>
<gene>
    <name evidence="1" type="ORF">CDAR_166101</name>
</gene>